<proteinExistence type="predicted"/>
<protein>
    <submittedName>
        <fullName evidence="2">Uncharacterized protein</fullName>
    </submittedName>
</protein>
<feature type="compositionally biased region" description="Polar residues" evidence="1">
    <location>
        <begin position="106"/>
        <end position="119"/>
    </location>
</feature>
<dbReference type="GeneID" id="70246193"/>
<dbReference type="RefSeq" id="XP_046073160.1">
    <property type="nucleotide sequence ID" value="XM_046215906.1"/>
</dbReference>
<name>A0AAD4PZ65_9EURO</name>
<gene>
    <name evidence="2" type="ORF">BGW36DRAFT_376618</name>
</gene>
<dbReference type="AlphaFoldDB" id="A0AAD4PZ65"/>
<feature type="region of interest" description="Disordered" evidence="1">
    <location>
        <begin position="88"/>
        <end position="119"/>
    </location>
</feature>
<dbReference type="EMBL" id="JAJTJA010000005">
    <property type="protein sequence ID" value="KAH8698696.1"/>
    <property type="molecule type" value="Genomic_DNA"/>
</dbReference>
<dbReference type="Proteomes" id="UP001201262">
    <property type="component" value="Unassembled WGS sequence"/>
</dbReference>
<keyword evidence="3" id="KW-1185">Reference proteome</keyword>
<organism evidence="2 3">
    <name type="scientific">Talaromyces proteolyticus</name>
    <dbReference type="NCBI Taxonomy" id="1131652"/>
    <lineage>
        <taxon>Eukaryota</taxon>
        <taxon>Fungi</taxon>
        <taxon>Dikarya</taxon>
        <taxon>Ascomycota</taxon>
        <taxon>Pezizomycotina</taxon>
        <taxon>Eurotiomycetes</taxon>
        <taxon>Eurotiomycetidae</taxon>
        <taxon>Eurotiales</taxon>
        <taxon>Trichocomaceae</taxon>
        <taxon>Talaromyces</taxon>
        <taxon>Talaromyces sect. Bacilispori</taxon>
    </lineage>
</organism>
<evidence type="ECO:0000256" key="1">
    <source>
        <dbReference type="SAM" id="MobiDB-lite"/>
    </source>
</evidence>
<feature type="compositionally biased region" description="Low complexity" evidence="1">
    <location>
        <begin position="88"/>
        <end position="103"/>
    </location>
</feature>
<evidence type="ECO:0000313" key="3">
    <source>
        <dbReference type="Proteomes" id="UP001201262"/>
    </source>
</evidence>
<sequence>MLIRGVTRVFPLIALVTLVTFFAFAKFKRNSLLNSWTFGYGGLAKDVVTPFIHSPDPLESDPDRVWDNGNIHDGSRLDLEKIPLPDLSSVQPSPQSQHQPELLGSEWQSTPDNTHNEIFSVSTPSRKYFDILFGEHETLNPNIIPHPSSNNKWIIVAQQKNRDLQNGKKSLVSIQLVCDAAFDTSDKNDGQSASSSASFTDNSGETLACVTQPTILPISATSSEDRCQGRWSMLAANIGPHDARVFYGPDIPYTIYGSNSQYTCFGQWMHDFRMLVDWKSPSNEIATSFDVEKSPNVFHTATELYRPIPLGEVEKNWFIFWDAAGEAYVHYDVWPKRSFAKIEKNDYSILDESSPVSITVGPDLSILPSTSDTRCMDKYMPVVPDNSKEFIHQATNSLSITLCKRSEAGCLATDQNTFIFTIFQKKTDVGFGASSYEPYVMLFRRTLPFDLHSISTKPFWIHGRKAAQKNEMKPEMMYVTSMSWKNHGQTYHGYSDDVLFLAFGIDDSRTAGIDIVAGDLLRDMGICMNV</sequence>
<evidence type="ECO:0000313" key="2">
    <source>
        <dbReference type="EMBL" id="KAH8698696.1"/>
    </source>
</evidence>
<reference evidence="2" key="1">
    <citation type="submission" date="2021-12" db="EMBL/GenBank/DDBJ databases">
        <title>Convergent genome expansion in fungi linked to evolution of root-endophyte symbiosis.</title>
        <authorList>
            <consortium name="DOE Joint Genome Institute"/>
            <person name="Ke Y.-H."/>
            <person name="Bonito G."/>
            <person name="Liao H.-L."/>
            <person name="Looney B."/>
            <person name="Rojas-Flechas A."/>
            <person name="Nash J."/>
            <person name="Hameed K."/>
            <person name="Schadt C."/>
            <person name="Martin F."/>
            <person name="Crous P.W."/>
            <person name="Miettinen O."/>
            <person name="Magnuson J.K."/>
            <person name="Labbe J."/>
            <person name="Jacobson D."/>
            <person name="Doktycz M.J."/>
            <person name="Veneault-Fourrey C."/>
            <person name="Kuo A."/>
            <person name="Mondo S."/>
            <person name="Calhoun S."/>
            <person name="Riley R."/>
            <person name="Ohm R."/>
            <person name="LaButti K."/>
            <person name="Andreopoulos B."/>
            <person name="Pangilinan J."/>
            <person name="Nolan M."/>
            <person name="Tritt A."/>
            <person name="Clum A."/>
            <person name="Lipzen A."/>
            <person name="Daum C."/>
            <person name="Barry K."/>
            <person name="Grigoriev I.V."/>
            <person name="Vilgalys R."/>
        </authorList>
    </citation>
    <scope>NUCLEOTIDE SEQUENCE</scope>
    <source>
        <strain evidence="2">PMI_201</strain>
    </source>
</reference>
<comment type="caution">
    <text evidence="2">The sequence shown here is derived from an EMBL/GenBank/DDBJ whole genome shotgun (WGS) entry which is preliminary data.</text>
</comment>
<accession>A0AAD4PZ65</accession>